<dbReference type="InParanoid" id="A0A1E7FPP5"/>
<dbReference type="Proteomes" id="UP000095751">
    <property type="component" value="Unassembled WGS sequence"/>
</dbReference>
<dbReference type="AlphaFoldDB" id="A0A1E7FPP5"/>
<proteinExistence type="predicted"/>
<dbReference type="OrthoDB" id="49530at2759"/>
<gene>
    <name evidence="3" type="ORF">FRACYDRAFT_236195</name>
</gene>
<dbReference type="EMBL" id="KV784355">
    <property type="protein sequence ID" value="OEU20128.1"/>
    <property type="molecule type" value="Genomic_DNA"/>
</dbReference>
<keyword evidence="2" id="KW-0812">Transmembrane</keyword>
<feature type="compositionally biased region" description="Acidic residues" evidence="1">
    <location>
        <begin position="35"/>
        <end position="68"/>
    </location>
</feature>
<keyword evidence="2" id="KW-0472">Membrane</keyword>
<organism evidence="3 4">
    <name type="scientific">Fragilariopsis cylindrus CCMP1102</name>
    <dbReference type="NCBI Taxonomy" id="635003"/>
    <lineage>
        <taxon>Eukaryota</taxon>
        <taxon>Sar</taxon>
        <taxon>Stramenopiles</taxon>
        <taxon>Ochrophyta</taxon>
        <taxon>Bacillariophyta</taxon>
        <taxon>Bacillariophyceae</taxon>
        <taxon>Bacillariophycidae</taxon>
        <taxon>Bacillariales</taxon>
        <taxon>Bacillariaceae</taxon>
        <taxon>Fragilariopsis</taxon>
    </lineage>
</organism>
<evidence type="ECO:0000256" key="2">
    <source>
        <dbReference type="SAM" id="Phobius"/>
    </source>
</evidence>
<dbReference type="KEGG" id="fcy:FRACYDRAFT_236195"/>
<reference evidence="3 4" key="1">
    <citation type="submission" date="2016-09" db="EMBL/GenBank/DDBJ databases">
        <title>Extensive genetic diversity and differential bi-allelic expression allows diatom success in the polar Southern Ocean.</title>
        <authorList>
            <consortium name="DOE Joint Genome Institute"/>
            <person name="Mock T."/>
            <person name="Otillar R.P."/>
            <person name="Strauss J."/>
            <person name="Dupont C."/>
            <person name="Frickenhaus S."/>
            <person name="Maumus F."/>
            <person name="Mcmullan M."/>
            <person name="Sanges R."/>
            <person name="Schmutz J."/>
            <person name="Toseland A."/>
            <person name="Valas R."/>
            <person name="Veluchamy A."/>
            <person name="Ward B.J."/>
            <person name="Allen A."/>
            <person name="Barry K."/>
            <person name="Falciatore A."/>
            <person name="Ferrante M."/>
            <person name="Fortunato A.E."/>
            <person name="Gloeckner G."/>
            <person name="Gruber A."/>
            <person name="Hipkin R."/>
            <person name="Janech M."/>
            <person name="Kroth P."/>
            <person name="Leese F."/>
            <person name="Lindquist E."/>
            <person name="Lyon B.R."/>
            <person name="Martin J."/>
            <person name="Mayer C."/>
            <person name="Parker M."/>
            <person name="Quesneville H."/>
            <person name="Raymond J."/>
            <person name="Uhlig C."/>
            <person name="Valentin K.U."/>
            <person name="Worden A.Z."/>
            <person name="Armbrust E.V."/>
            <person name="Bowler C."/>
            <person name="Green B."/>
            <person name="Moulton V."/>
            <person name="Van Oosterhout C."/>
            <person name="Grigoriev I."/>
        </authorList>
    </citation>
    <scope>NUCLEOTIDE SEQUENCE [LARGE SCALE GENOMIC DNA]</scope>
    <source>
        <strain evidence="3 4">CCMP1102</strain>
    </source>
</reference>
<feature type="region of interest" description="Disordered" evidence="1">
    <location>
        <begin position="35"/>
        <end position="69"/>
    </location>
</feature>
<name>A0A1E7FPP5_9STRA</name>
<accession>A0A1E7FPP5</accession>
<feature type="region of interest" description="Disordered" evidence="1">
    <location>
        <begin position="181"/>
        <end position="313"/>
    </location>
</feature>
<feature type="compositionally biased region" description="Low complexity" evidence="1">
    <location>
        <begin position="181"/>
        <end position="195"/>
    </location>
</feature>
<feature type="transmembrane region" description="Helical" evidence="2">
    <location>
        <begin position="464"/>
        <end position="484"/>
    </location>
</feature>
<keyword evidence="2" id="KW-1133">Transmembrane helix</keyword>
<sequence length="513" mass="54963">MLLDSAFDVADACPDPVPDTSTAVDDTAVDDACSDTAVDDTVNDTSDAVDDTAGDDNAGDDTAVDDTNDDRLDASTRITMMKIVSSLLLIQLACLVRGDVGWSEFGRQNRANANTPRRNRVIGLEAPVKIKPQDMIRREKSPSRSTEDSLEEMFEVSRATLELSMHMSFSMSMSMSMATSGPITIPTSSPVTSVPNPIPTPAPFPMGPPGPPTTTPPNQTRPPLPSFPNFTGRPAGDSNDTPPSTRPPSFQFPPAALVVPSSEPQTPPTGFPPIELASDSSISDPPTSEFLPISNCSSTSKIRLGDENDNSTTSVPLEMGYIAESDTSADEFVTELEEALIATAVFAIFGCSPDIGGIIPTTIILDETCDSTTNNDTDCYVMETSFVIWVEGPLELDIATFKSYNATYTAMRDGVYVDTIPDLVNVKYLSPSPLIVPPGLKDDEKISPINTDPKLTRDASASRWTIGASVASLMGGIVSIMVFVRSRRTRQRRHLLAEETTPWVSPGNDNAVL</sequence>
<feature type="compositionally biased region" description="Pro residues" evidence="1">
    <location>
        <begin position="196"/>
        <end position="226"/>
    </location>
</feature>
<evidence type="ECO:0000313" key="3">
    <source>
        <dbReference type="EMBL" id="OEU20128.1"/>
    </source>
</evidence>
<evidence type="ECO:0000256" key="1">
    <source>
        <dbReference type="SAM" id="MobiDB-lite"/>
    </source>
</evidence>
<evidence type="ECO:0000313" key="4">
    <source>
        <dbReference type="Proteomes" id="UP000095751"/>
    </source>
</evidence>
<protein>
    <submittedName>
        <fullName evidence="3">Uncharacterized protein</fullName>
    </submittedName>
</protein>
<keyword evidence="4" id="KW-1185">Reference proteome</keyword>